<dbReference type="InterPro" id="IPR038844">
    <property type="entry name" value="CFAP157"/>
</dbReference>
<protein>
    <recommendedName>
        <fullName evidence="3">Cilia- and flagella-associated protein 157</fullName>
    </recommendedName>
</protein>
<dbReference type="PANTHER" id="PTHR31954">
    <property type="entry name" value="CILIA- AND FLAGELLA-ASSOCIATED PROTEIN 157"/>
    <property type="match status" value="1"/>
</dbReference>
<comment type="subcellular location">
    <subcellularLocation>
        <location evidence="1">Cell projection</location>
        <location evidence="1">Cilium</location>
    </subcellularLocation>
</comment>
<keyword evidence="5" id="KW-0969">Cilium</keyword>
<evidence type="ECO:0000256" key="7">
    <source>
        <dbReference type="SAM" id="Coils"/>
    </source>
</evidence>
<evidence type="ECO:0000256" key="5">
    <source>
        <dbReference type="ARBA" id="ARBA00023069"/>
    </source>
</evidence>
<evidence type="ECO:0000256" key="3">
    <source>
        <dbReference type="ARBA" id="ARBA00014087"/>
    </source>
</evidence>
<organism evidence="9 10">
    <name type="scientific">Habropoda laboriosa</name>
    <dbReference type="NCBI Taxonomy" id="597456"/>
    <lineage>
        <taxon>Eukaryota</taxon>
        <taxon>Metazoa</taxon>
        <taxon>Ecdysozoa</taxon>
        <taxon>Arthropoda</taxon>
        <taxon>Hexapoda</taxon>
        <taxon>Insecta</taxon>
        <taxon>Pterygota</taxon>
        <taxon>Neoptera</taxon>
        <taxon>Endopterygota</taxon>
        <taxon>Hymenoptera</taxon>
        <taxon>Apocrita</taxon>
        <taxon>Aculeata</taxon>
        <taxon>Apoidea</taxon>
        <taxon>Anthophila</taxon>
        <taxon>Apidae</taxon>
        <taxon>Habropoda</taxon>
    </lineage>
</organism>
<feature type="compositionally biased region" description="Acidic residues" evidence="8">
    <location>
        <begin position="382"/>
        <end position="392"/>
    </location>
</feature>
<evidence type="ECO:0000256" key="1">
    <source>
        <dbReference type="ARBA" id="ARBA00004138"/>
    </source>
</evidence>
<feature type="region of interest" description="Disordered" evidence="8">
    <location>
        <begin position="359"/>
        <end position="394"/>
    </location>
</feature>
<sequence>MMDLYEQDKGNISLPVTLQSYGNEDQKQKPTIINMQKAFYDIRIADIESRINRLSVKLENRNNELLEEIESTNELSATVDAETVEEITNLNKQVFSYSNSIESLKDRINSLENDRVKDKQSLEVKIELFNEKYTKKKIDLVSQIKVLNAKINVLEDFKKLQIPLEEKLEANEEQMDAVLKCLRKKFVNAKEYLLPVNIPDLEAEERYLLLIQNARQEENDINFRLSSVKTLLHKERAKINVVKYVLKKLECKIRALVETIYDFKYTITCSLKCPCNYKDMAKFCCLEIFLLLRDILIKGQSKLQSNIVKSLETIPQELVSYIEDFKEFPDGIDYEIMTDFTEREFLELEFEEKEFTEEIEHIEDSEKQKEISTESSEFQKDIEEEEDASVDFDLEKIYDLPADGEFAGESLLEE</sequence>
<evidence type="ECO:0000256" key="4">
    <source>
        <dbReference type="ARBA" id="ARBA00023054"/>
    </source>
</evidence>
<name>A0A0L7R0B1_9HYME</name>
<dbReference type="STRING" id="597456.A0A0L7R0B1"/>
<keyword evidence="6" id="KW-0966">Cell projection</keyword>
<comment type="similarity">
    <text evidence="2">Belongs to the CFAP157 family.</text>
</comment>
<keyword evidence="4 7" id="KW-0175">Coiled coil</keyword>
<evidence type="ECO:0000313" key="9">
    <source>
        <dbReference type="EMBL" id="KOC64304.1"/>
    </source>
</evidence>
<dbReference type="EMBL" id="KQ414670">
    <property type="protein sequence ID" value="KOC64304.1"/>
    <property type="molecule type" value="Genomic_DNA"/>
</dbReference>
<reference evidence="9 10" key="1">
    <citation type="submission" date="2015-07" db="EMBL/GenBank/DDBJ databases">
        <title>The genome of Habropoda laboriosa.</title>
        <authorList>
            <person name="Pan H."/>
            <person name="Kapheim K."/>
        </authorList>
    </citation>
    <scope>NUCLEOTIDE SEQUENCE [LARGE SCALE GENOMIC DNA]</scope>
    <source>
        <strain evidence="9">0110345459</strain>
    </source>
</reference>
<evidence type="ECO:0000256" key="2">
    <source>
        <dbReference type="ARBA" id="ARBA00010841"/>
    </source>
</evidence>
<gene>
    <name evidence="9" type="ORF">WH47_01472</name>
</gene>
<evidence type="ECO:0000256" key="8">
    <source>
        <dbReference type="SAM" id="MobiDB-lite"/>
    </source>
</evidence>
<dbReference type="GO" id="GO:0036064">
    <property type="term" value="C:ciliary basal body"/>
    <property type="evidence" value="ECO:0007669"/>
    <property type="project" value="TreeGrafter"/>
</dbReference>
<evidence type="ECO:0000256" key="6">
    <source>
        <dbReference type="ARBA" id="ARBA00023273"/>
    </source>
</evidence>
<proteinExistence type="inferred from homology"/>
<keyword evidence="10" id="KW-1185">Reference proteome</keyword>
<dbReference type="Proteomes" id="UP000053825">
    <property type="component" value="Unassembled WGS sequence"/>
</dbReference>
<dbReference type="PANTHER" id="PTHR31954:SF1">
    <property type="entry name" value="CILIA- AND FLAGELLA-ASSOCIATED PROTEIN 157"/>
    <property type="match status" value="1"/>
</dbReference>
<feature type="coiled-coil region" evidence="7">
    <location>
        <begin position="44"/>
        <end position="121"/>
    </location>
</feature>
<dbReference type="GO" id="GO:0008017">
    <property type="term" value="F:microtubule binding"/>
    <property type="evidence" value="ECO:0007669"/>
    <property type="project" value="TreeGrafter"/>
</dbReference>
<dbReference type="OrthoDB" id="166611at2759"/>
<dbReference type="AlphaFoldDB" id="A0A0L7R0B1"/>
<evidence type="ECO:0000313" key="10">
    <source>
        <dbReference type="Proteomes" id="UP000053825"/>
    </source>
</evidence>
<accession>A0A0L7R0B1</accession>
<feature type="compositionally biased region" description="Basic and acidic residues" evidence="8">
    <location>
        <begin position="359"/>
        <end position="381"/>
    </location>
</feature>